<dbReference type="InterPro" id="IPR011101">
    <property type="entry name" value="DUF5131"/>
</dbReference>
<protein>
    <submittedName>
        <fullName evidence="1">Gp37/Gp68 family protein</fullName>
    </submittedName>
</protein>
<dbReference type="EMBL" id="CP000767">
    <property type="protein sequence ID" value="EAU00657.1"/>
    <property type="molecule type" value="Genomic_DNA"/>
</dbReference>
<dbReference type="STRING" id="360105.CCV52592_1598"/>
<dbReference type="HOGENOM" id="CLU_054184_0_1_7"/>
<reference evidence="1" key="1">
    <citation type="submission" date="2016-07" db="EMBL/GenBank/DDBJ databases">
        <title>Comparative genomics of the Campylobacter concisus group.</title>
        <authorList>
            <person name="Miller W.G."/>
            <person name="Yee E."/>
            <person name="Chapman M.H."/>
            <person name="Huynh S."/>
            <person name="Bono J.L."/>
            <person name="On S.L.W."/>
            <person name="StLeger J."/>
            <person name="Foster G."/>
            <person name="Parker C.T."/>
        </authorList>
    </citation>
    <scope>NUCLEOTIDE SEQUENCE</scope>
    <source>
        <strain evidence="1">525.92</strain>
    </source>
</reference>
<dbReference type="KEGG" id="ccv:CCV52592_1598"/>
<dbReference type="Proteomes" id="UP000006380">
    <property type="component" value="Chromosome"/>
</dbReference>
<dbReference type="OrthoDB" id="9787478at2"/>
<name>A7GXP1_CAMC5</name>
<dbReference type="Pfam" id="PF07505">
    <property type="entry name" value="DUF5131"/>
    <property type="match status" value="1"/>
</dbReference>
<proteinExistence type="predicted"/>
<evidence type="ECO:0000313" key="2">
    <source>
        <dbReference type="Proteomes" id="UP000006380"/>
    </source>
</evidence>
<dbReference type="RefSeq" id="WP_011992115.1">
    <property type="nucleotide sequence ID" value="NC_009715.2"/>
</dbReference>
<sequence>MKRYQNFTFSTWNPTIGCHKVSAGCTNCYAEVMAKRLQSLGNEIYKDGFKFKMLPSRLTEPLKAKRPTIFFVNSMSDLFHENMSFEFLDEILTIISQTPHHQYQILTKRPHRMRAYFLARHIPKNVWLGTTVESSFVKDRIDLIRDLNASVKWLSCEPLINDLGELNLSGIDWVVAGGESGAKARAMKKQWALNLKSECDRQGVAFYFKQWGAWGEDGIKRDKKANGAVLGGKIYKNYPKFSSQPAKERSLFE</sequence>
<gene>
    <name evidence="1" type="ORF">CCV52592_1598</name>
</gene>
<dbReference type="AlphaFoldDB" id="A7GXP1"/>
<accession>A7GXP1</accession>
<organism evidence="1 2">
    <name type="scientific">Campylobacter curvus (strain 525.92)</name>
    <dbReference type="NCBI Taxonomy" id="360105"/>
    <lineage>
        <taxon>Bacteria</taxon>
        <taxon>Pseudomonadati</taxon>
        <taxon>Campylobacterota</taxon>
        <taxon>Epsilonproteobacteria</taxon>
        <taxon>Campylobacterales</taxon>
        <taxon>Campylobacteraceae</taxon>
        <taxon>Campylobacter</taxon>
    </lineage>
</organism>
<keyword evidence="2" id="KW-1185">Reference proteome</keyword>
<evidence type="ECO:0000313" key="1">
    <source>
        <dbReference type="EMBL" id="EAU00657.1"/>
    </source>
</evidence>